<protein>
    <recommendedName>
        <fullName evidence="1">D-inositol 3-phosphate glycosyltransferase</fullName>
    </recommendedName>
</protein>
<name>A0ABT9RX45_9MICC</name>
<accession>A0ABT9RX45</accession>
<evidence type="ECO:0000313" key="2">
    <source>
        <dbReference type="EMBL" id="MDP9889815.1"/>
    </source>
</evidence>
<dbReference type="EMBL" id="JAUSRE010000020">
    <property type="protein sequence ID" value="MDP9889815.1"/>
    <property type="molecule type" value="Genomic_DNA"/>
</dbReference>
<dbReference type="Proteomes" id="UP001226577">
    <property type="component" value="Unassembled WGS sequence"/>
</dbReference>
<proteinExistence type="predicted"/>
<dbReference type="PANTHER" id="PTHR45947">
    <property type="entry name" value="SULFOQUINOVOSYL TRANSFERASE SQD2"/>
    <property type="match status" value="1"/>
</dbReference>
<organism evidence="2 3">
    <name type="scientific">Pseudarthrobacter enclensis</name>
    <dbReference type="NCBI Taxonomy" id="993070"/>
    <lineage>
        <taxon>Bacteria</taxon>
        <taxon>Bacillati</taxon>
        <taxon>Actinomycetota</taxon>
        <taxon>Actinomycetes</taxon>
        <taxon>Micrococcales</taxon>
        <taxon>Micrococcaceae</taxon>
        <taxon>Pseudarthrobacter</taxon>
    </lineage>
</organism>
<comment type="caution">
    <text evidence="2">The sequence shown here is derived from an EMBL/GenBank/DDBJ whole genome shotgun (WGS) entry which is preliminary data.</text>
</comment>
<dbReference type="Pfam" id="PF13692">
    <property type="entry name" value="Glyco_trans_1_4"/>
    <property type="match status" value="1"/>
</dbReference>
<dbReference type="SUPFAM" id="SSF53756">
    <property type="entry name" value="UDP-Glycosyltransferase/glycogen phosphorylase"/>
    <property type="match status" value="1"/>
</dbReference>
<evidence type="ECO:0000256" key="1">
    <source>
        <dbReference type="ARBA" id="ARBA00021292"/>
    </source>
</evidence>
<gene>
    <name evidence="2" type="ORF">J2X98_003427</name>
</gene>
<keyword evidence="3" id="KW-1185">Reference proteome</keyword>
<dbReference type="Gene3D" id="3.40.50.2000">
    <property type="entry name" value="Glycogen Phosphorylase B"/>
    <property type="match status" value="1"/>
</dbReference>
<reference evidence="2 3" key="1">
    <citation type="submission" date="2023-07" db="EMBL/GenBank/DDBJ databases">
        <title>Sorghum-associated microbial communities from plants grown in Nebraska, USA.</title>
        <authorList>
            <person name="Schachtman D."/>
        </authorList>
    </citation>
    <scope>NUCLEOTIDE SEQUENCE [LARGE SCALE GENOMIC DNA]</scope>
    <source>
        <strain evidence="2 3">CC222</strain>
    </source>
</reference>
<dbReference type="PANTHER" id="PTHR45947:SF3">
    <property type="entry name" value="SULFOQUINOVOSYL TRANSFERASE SQD2"/>
    <property type="match status" value="1"/>
</dbReference>
<dbReference type="InterPro" id="IPR050194">
    <property type="entry name" value="Glycosyltransferase_grp1"/>
</dbReference>
<evidence type="ECO:0000313" key="3">
    <source>
        <dbReference type="Proteomes" id="UP001226577"/>
    </source>
</evidence>
<sequence>MLELLRKWPKGHRLILVGSGDLEDEVRSFASDDVILMGAVSRGQLLTLMQDAVGVVFPSRCFEGFPLVYPEALSAGTPILTWEPNVVSRLVSSELTGLVGGLEDIGNLLDHAYEFFPRIRAHCRTVYEEKYTEKKWIPALGTVYQSIL</sequence>